<reference evidence="1 2" key="1">
    <citation type="submission" date="2018-11" db="EMBL/GenBank/DDBJ databases">
        <title>Proposal to divide the Flavobacteriaceae and reorganize its genera based on Amino Acid Identity values calculated from whole genome sequences.</title>
        <authorList>
            <person name="Nicholson A.C."/>
            <person name="Gulvik C.A."/>
            <person name="Whitney A.M."/>
            <person name="Humrighouse B.W."/>
            <person name="Bell M."/>
            <person name="Holmes B."/>
            <person name="Steigerwalt A.G."/>
            <person name="Villarma A."/>
            <person name="Sheth M."/>
            <person name="Batra D."/>
            <person name="Pryor J."/>
            <person name="Bernardet J.-F."/>
            <person name="Hugo C."/>
            <person name="Kampfer P."/>
            <person name="Newman J."/>
            <person name="McQuiston J.R."/>
        </authorList>
    </citation>
    <scope>NUCLEOTIDE SEQUENCE [LARGE SCALE GENOMIC DNA]</scope>
    <source>
        <strain evidence="1 2">H5559</strain>
    </source>
</reference>
<organism evidence="1 2">
    <name type="scientific">Chryseobacterium indologenes</name>
    <name type="common">Flavobacterium indologenes</name>
    <dbReference type="NCBI Taxonomy" id="253"/>
    <lineage>
        <taxon>Bacteria</taxon>
        <taxon>Pseudomonadati</taxon>
        <taxon>Bacteroidota</taxon>
        <taxon>Flavobacteriia</taxon>
        <taxon>Flavobacteriales</taxon>
        <taxon>Weeksellaceae</taxon>
        <taxon>Chryseobacterium group</taxon>
        <taxon>Chryseobacterium</taxon>
    </lineage>
</organism>
<protein>
    <submittedName>
        <fullName evidence="1">Resolvase</fullName>
    </submittedName>
</protein>
<accession>A0AAD0YQ45</accession>
<dbReference type="AlphaFoldDB" id="A0AAD0YQ45"/>
<evidence type="ECO:0000313" key="1">
    <source>
        <dbReference type="EMBL" id="AZB16759.1"/>
    </source>
</evidence>
<sequence>MKIVNQFFISSVVVLAGCNQQKTTSDIHKAKTEITQKKITLTDFKRIKGVDNVQDVPFQLLTKLDSVRFFVAPDQEAAHLKVAYNKLDNYYGFEEFDDFYSIHYSINNTISNSIEAFVLKSEFKAAFELTLKDVDLYAIRSSTFKESDDFKNKSFKKFGSISEISEQEFTASSKNRIDETLVKNPNIKLQGDNWTYLANNRKEIITQDENVSTETGPLANEYVGRSSFLDLEVFKENSDEVLDSYYSFFNVKNAITFELSTNGYPQILPTKSWVTCVSSNNDVGSDFMIAQYSPQTKKQENLLYVNFTSFKIADDKKAFWIDHDTFFAEVYPINSAVAKGKKQKSAFIKIKLNDHLF</sequence>
<evidence type="ECO:0000313" key="2">
    <source>
        <dbReference type="Proteomes" id="UP000269015"/>
    </source>
</evidence>
<proteinExistence type="predicted"/>
<dbReference type="Proteomes" id="UP000269015">
    <property type="component" value="Chromosome"/>
</dbReference>
<dbReference type="PROSITE" id="PS51257">
    <property type="entry name" value="PROKAR_LIPOPROTEIN"/>
    <property type="match status" value="1"/>
</dbReference>
<name>A0AAD0YQ45_CHRID</name>
<dbReference type="EMBL" id="CP033930">
    <property type="protein sequence ID" value="AZB16759.1"/>
    <property type="molecule type" value="Genomic_DNA"/>
</dbReference>
<dbReference type="RefSeq" id="WP_061085258.1">
    <property type="nucleotide sequence ID" value="NZ_CP033930.1"/>
</dbReference>
<gene>
    <name evidence="1" type="ORF">EG352_02715</name>
</gene>